<evidence type="ECO:0000313" key="2">
    <source>
        <dbReference type="Proteomes" id="UP001169006"/>
    </source>
</evidence>
<reference evidence="1" key="1">
    <citation type="journal article" date="2015" name="Int. J. Syst. Evol. Microbiol.">
        <title>Rhizobium oryzicola sp. nov., potential plant-growth-promoting endophytic bacteria isolated from rice roots.</title>
        <authorList>
            <person name="Zhang X.X."/>
            <person name="Gao J.S."/>
            <person name="Cao Y.H."/>
            <person name="Sheirdil R.A."/>
            <person name="Wang X.C."/>
            <person name="Zhang L."/>
        </authorList>
    </citation>
    <scope>NUCLEOTIDE SEQUENCE</scope>
    <source>
        <strain evidence="1">05753</strain>
    </source>
</reference>
<dbReference type="EMBL" id="JAUKWQ010000001">
    <property type="protein sequence ID" value="MDO1581521.1"/>
    <property type="molecule type" value="Genomic_DNA"/>
</dbReference>
<dbReference type="Proteomes" id="UP001169006">
    <property type="component" value="Unassembled WGS sequence"/>
</dbReference>
<reference evidence="1" key="2">
    <citation type="submission" date="2023-07" db="EMBL/GenBank/DDBJ databases">
        <authorList>
            <person name="Sun H."/>
        </authorList>
    </citation>
    <scope>NUCLEOTIDE SEQUENCE</scope>
    <source>
        <strain evidence="1">05753</strain>
    </source>
</reference>
<dbReference type="Pfam" id="PF19926">
    <property type="entry name" value="DUF6389"/>
    <property type="match status" value="1"/>
</dbReference>
<comment type="caution">
    <text evidence="1">The sequence shown here is derived from an EMBL/GenBank/DDBJ whole genome shotgun (WGS) entry which is preliminary data.</text>
</comment>
<gene>
    <name evidence="1" type="ORF">Q2T52_05365</name>
</gene>
<proteinExistence type="predicted"/>
<evidence type="ECO:0000313" key="1">
    <source>
        <dbReference type="EMBL" id="MDO1581521.1"/>
    </source>
</evidence>
<name>A0ABT8ST71_9HYPH</name>
<accession>A0ABT8ST71</accession>
<keyword evidence="2" id="KW-1185">Reference proteome</keyword>
<dbReference type="RefSeq" id="WP_302075624.1">
    <property type="nucleotide sequence ID" value="NZ_JAUKWQ010000001.1"/>
</dbReference>
<protein>
    <submittedName>
        <fullName evidence="1">DUF6389 family protein</fullName>
    </submittedName>
</protein>
<dbReference type="InterPro" id="IPR045661">
    <property type="entry name" value="DUF6389"/>
</dbReference>
<organism evidence="1 2">
    <name type="scientific">Rhizobium oryzicola</name>
    <dbReference type="NCBI Taxonomy" id="1232668"/>
    <lineage>
        <taxon>Bacteria</taxon>
        <taxon>Pseudomonadati</taxon>
        <taxon>Pseudomonadota</taxon>
        <taxon>Alphaproteobacteria</taxon>
        <taxon>Hyphomicrobiales</taxon>
        <taxon>Rhizobiaceae</taxon>
        <taxon>Rhizobium/Agrobacterium group</taxon>
        <taxon>Rhizobium</taxon>
    </lineage>
</organism>
<sequence length="161" mass="18071">MTVGILGALKVRNKNLSEGEYKSIIRTFLDARAPEAMAQLDKIRSKLPDHALEVRIGIHPGQGEEGFFDIMVHLEGPNLYVLNKAIQEHRSLFEVRCIDGKMQPDVPIFDGSVDAGFSVNDAIVDTCMEWIEYLWRGLGGMRIPAVMFGEDDYGSTPYRQL</sequence>